<dbReference type="Proteomes" id="UP000789570">
    <property type="component" value="Unassembled WGS sequence"/>
</dbReference>
<protein>
    <submittedName>
        <fullName evidence="1">17194_t:CDS:1</fullName>
    </submittedName>
</protein>
<name>A0A9N8Z9C1_9GLOM</name>
<organism evidence="1 2">
    <name type="scientific">Funneliformis caledonium</name>
    <dbReference type="NCBI Taxonomy" id="1117310"/>
    <lineage>
        <taxon>Eukaryota</taxon>
        <taxon>Fungi</taxon>
        <taxon>Fungi incertae sedis</taxon>
        <taxon>Mucoromycota</taxon>
        <taxon>Glomeromycotina</taxon>
        <taxon>Glomeromycetes</taxon>
        <taxon>Glomerales</taxon>
        <taxon>Glomeraceae</taxon>
        <taxon>Funneliformis</taxon>
    </lineage>
</organism>
<sequence>MTSYLFEAPSHFSNYQSLNKKHINGSFKTQYVEDFDSIIICCKLPNDKKLFDGSIRLMK</sequence>
<accession>A0A9N8Z9C1</accession>
<evidence type="ECO:0000313" key="1">
    <source>
        <dbReference type="EMBL" id="CAG8474450.1"/>
    </source>
</evidence>
<gene>
    <name evidence="1" type="ORF">FCALED_LOCUS2391</name>
</gene>
<dbReference type="AlphaFoldDB" id="A0A9N8Z9C1"/>
<keyword evidence="2" id="KW-1185">Reference proteome</keyword>
<comment type="caution">
    <text evidence="1">The sequence shown here is derived from an EMBL/GenBank/DDBJ whole genome shotgun (WGS) entry which is preliminary data.</text>
</comment>
<dbReference type="EMBL" id="CAJVPQ010000358">
    <property type="protein sequence ID" value="CAG8474450.1"/>
    <property type="molecule type" value="Genomic_DNA"/>
</dbReference>
<evidence type="ECO:0000313" key="2">
    <source>
        <dbReference type="Proteomes" id="UP000789570"/>
    </source>
</evidence>
<reference evidence="1" key="1">
    <citation type="submission" date="2021-06" db="EMBL/GenBank/DDBJ databases">
        <authorList>
            <person name="Kallberg Y."/>
            <person name="Tangrot J."/>
            <person name="Rosling A."/>
        </authorList>
    </citation>
    <scope>NUCLEOTIDE SEQUENCE</scope>
    <source>
        <strain evidence="1">UK204</strain>
    </source>
</reference>
<proteinExistence type="predicted"/>